<dbReference type="AlphaFoldDB" id="A0A0A8K7B8"/>
<evidence type="ECO:0000313" key="1">
    <source>
        <dbReference type="EMBL" id="BAQ18402.1"/>
    </source>
</evidence>
<reference evidence="1 2" key="1">
    <citation type="submission" date="2014-09" db="EMBL/GenBank/DDBJ databases">
        <title>Genome sequencing of Methyloceanibacter caenitepidi Gela4.</title>
        <authorList>
            <person name="Takeuchi M."/>
            <person name="Susumu S."/>
            <person name="Kamagata Y."/>
            <person name="Oshima K."/>
            <person name="Hattori M."/>
            <person name="Iwasaki W."/>
        </authorList>
    </citation>
    <scope>NUCLEOTIDE SEQUENCE [LARGE SCALE GENOMIC DNA]</scope>
    <source>
        <strain evidence="1 2">Gela4</strain>
    </source>
</reference>
<dbReference type="InterPro" id="IPR018727">
    <property type="entry name" value="DUF2267"/>
</dbReference>
<dbReference type="Gene3D" id="1.10.490.110">
    <property type="entry name" value="Uncharacterized conserved protein DUF2267"/>
    <property type="match status" value="1"/>
</dbReference>
<proteinExistence type="predicted"/>
<dbReference type="Pfam" id="PF10025">
    <property type="entry name" value="DUF2267"/>
    <property type="match status" value="1"/>
</dbReference>
<dbReference type="HOGENOM" id="CLU_1811838_0_0_5"/>
<dbReference type="STRING" id="1384459.GL4_2970"/>
<dbReference type="KEGG" id="mcg:GL4_2970"/>
<gene>
    <name evidence="1" type="ORF">GL4_2970</name>
</gene>
<evidence type="ECO:0008006" key="3">
    <source>
        <dbReference type="Google" id="ProtNLM"/>
    </source>
</evidence>
<protein>
    <recommendedName>
        <fullName evidence="3">DUF2267 domain-containing protein</fullName>
    </recommendedName>
</protein>
<dbReference type="EMBL" id="AP014648">
    <property type="protein sequence ID" value="BAQ18402.1"/>
    <property type="molecule type" value="Genomic_DNA"/>
</dbReference>
<keyword evidence="2" id="KW-1185">Reference proteome</keyword>
<dbReference type="OrthoDB" id="20942at2"/>
<name>A0A0A8K7B8_9HYPH</name>
<dbReference type="RefSeq" id="WP_045368532.1">
    <property type="nucleotide sequence ID" value="NZ_AP014648.1"/>
</dbReference>
<evidence type="ECO:0000313" key="2">
    <source>
        <dbReference type="Proteomes" id="UP000031643"/>
    </source>
</evidence>
<dbReference type="Proteomes" id="UP000031643">
    <property type="component" value="Chromosome"/>
</dbReference>
<dbReference type="InterPro" id="IPR038282">
    <property type="entry name" value="DUF2267_sf"/>
</dbReference>
<organism evidence="1 2">
    <name type="scientific">Methyloceanibacter caenitepidi</name>
    <dbReference type="NCBI Taxonomy" id="1384459"/>
    <lineage>
        <taxon>Bacteria</taxon>
        <taxon>Pseudomonadati</taxon>
        <taxon>Pseudomonadota</taxon>
        <taxon>Alphaproteobacteria</taxon>
        <taxon>Hyphomicrobiales</taxon>
        <taxon>Hyphomicrobiaceae</taxon>
        <taxon>Methyloceanibacter</taxon>
    </lineage>
</organism>
<accession>A0A0A8K7B8</accession>
<sequence>MTVPPEYLRASKDFEALLVDVRDTCMLSSVNQAYHTLRAVLHVFRDHVSVADALTFAGVLPAVPRAIFVEGWRPSGTPAPFPSCAALTREVKAIRPDHNLAPPSAISDVSAALRRAVEPQAFERVLSSLPPAARAFWAVEEGTARGTGGQIYIEGAQE</sequence>